<feature type="compositionally biased region" description="Polar residues" evidence="1">
    <location>
        <begin position="34"/>
        <end position="50"/>
    </location>
</feature>
<evidence type="ECO:0000313" key="3">
    <source>
        <dbReference type="EMBL" id="RDW90254.1"/>
    </source>
</evidence>
<keyword evidence="2" id="KW-1133">Transmembrane helix</keyword>
<dbReference type="RefSeq" id="XP_026607208.1">
    <property type="nucleotide sequence ID" value="XM_026744045.1"/>
</dbReference>
<organism evidence="3 4">
    <name type="scientific">Aspergillus mulundensis</name>
    <dbReference type="NCBI Taxonomy" id="1810919"/>
    <lineage>
        <taxon>Eukaryota</taxon>
        <taxon>Fungi</taxon>
        <taxon>Dikarya</taxon>
        <taxon>Ascomycota</taxon>
        <taxon>Pezizomycotina</taxon>
        <taxon>Eurotiomycetes</taxon>
        <taxon>Eurotiomycetidae</taxon>
        <taxon>Eurotiales</taxon>
        <taxon>Aspergillaceae</taxon>
        <taxon>Aspergillus</taxon>
        <taxon>Aspergillus subgen. Nidulantes</taxon>
    </lineage>
</organism>
<feature type="transmembrane region" description="Helical" evidence="2">
    <location>
        <begin position="80"/>
        <end position="99"/>
    </location>
</feature>
<protein>
    <submittedName>
        <fullName evidence="3">Uncharacterized protein</fullName>
    </submittedName>
</protein>
<feature type="compositionally biased region" description="Low complexity" evidence="1">
    <location>
        <begin position="23"/>
        <end position="33"/>
    </location>
</feature>
<proteinExistence type="predicted"/>
<keyword evidence="2" id="KW-0472">Membrane</keyword>
<name>A0A3D8SVF3_9EURO</name>
<reference evidence="3 4" key="1">
    <citation type="journal article" date="2018" name="IMA Fungus">
        <title>IMA Genome-F 9: Draft genome sequence of Annulohypoxylon stygium, Aspergillus mulundensis, Berkeleyomyces basicola (syn. Thielaviopsis basicola), Ceratocystis smalleyi, two Cercospora beticola strains, Coleophoma cylindrospora, Fusarium fracticaudum, Phialophora cf. hyalina, and Morchella septimelata.</title>
        <authorList>
            <person name="Wingfield B.D."/>
            <person name="Bills G.F."/>
            <person name="Dong Y."/>
            <person name="Huang W."/>
            <person name="Nel W.J."/>
            <person name="Swalarsk-Parry B.S."/>
            <person name="Vaghefi N."/>
            <person name="Wilken P.M."/>
            <person name="An Z."/>
            <person name="de Beer Z.W."/>
            <person name="De Vos L."/>
            <person name="Chen L."/>
            <person name="Duong T.A."/>
            <person name="Gao Y."/>
            <person name="Hammerbacher A."/>
            <person name="Kikkert J.R."/>
            <person name="Li Y."/>
            <person name="Li H."/>
            <person name="Li K."/>
            <person name="Li Q."/>
            <person name="Liu X."/>
            <person name="Ma X."/>
            <person name="Naidoo K."/>
            <person name="Pethybridge S.J."/>
            <person name="Sun J."/>
            <person name="Steenkamp E.T."/>
            <person name="van der Nest M.A."/>
            <person name="van Wyk S."/>
            <person name="Wingfield M.J."/>
            <person name="Xiong C."/>
            <person name="Yue Q."/>
            <person name="Zhang X."/>
        </authorList>
    </citation>
    <scope>NUCLEOTIDE SEQUENCE [LARGE SCALE GENOMIC DNA]</scope>
    <source>
        <strain evidence="3 4">DSM 5745</strain>
    </source>
</reference>
<gene>
    <name evidence="3" type="ORF">DSM5745_02029</name>
</gene>
<accession>A0A3D8SVF3</accession>
<feature type="transmembrane region" description="Helical" evidence="2">
    <location>
        <begin position="105"/>
        <end position="128"/>
    </location>
</feature>
<dbReference type="Proteomes" id="UP000256690">
    <property type="component" value="Unassembled WGS sequence"/>
</dbReference>
<comment type="caution">
    <text evidence="3">The sequence shown here is derived from an EMBL/GenBank/DDBJ whole genome shotgun (WGS) entry which is preliminary data.</text>
</comment>
<keyword evidence="2" id="KW-0812">Transmembrane</keyword>
<sequence>MANLTVPDIPEPQAGSEPQALATTTSHSPSHSSLQVETQSETPGNENETSALHGKERKRTRLVRGLKKVGKKLYKPARPVLIALAAVGGCILGAAAIPVVLAAEIVFSVLVIVGKILAPLVMVPYAVLKIFFG</sequence>
<keyword evidence="4" id="KW-1185">Reference proteome</keyword>
<feature type="region of interest" description="Disordered" evidence="1">
    <location>
        <begin position="1"/>
        <end position="57"/>
    </location>
</feature>
<dbReference type="AlphaFoldDB" id="A0A3D8SVF3"/>
<evidence type="ECO:0000256" key="1">
    <source>
        <dbReference type="SAM" id="MobiDB-lite"/>
    </source>
</evidence>
<dbReference type="EMBL" id="PVWQ01000002">
    <property type="protein sequence ID" value="RDW90254.1"/>
    <property type="molecule type" value="Genomic_DNA"/>
</dbReference>
<dbReference type="GeneID" id="38112399"/>
<evidence type="ECO:0000256" key="2">
    <source>
        <dbReference type="SAM" id="Phobius"/>
    </source>
</evidence>
<evidence type="ECO:0000313" key="4">
    <source>
        <dbReference type="Proteomes" id="UP000256690"/>
    </source>
</evidence>